<keyword evidence="3" id="KW-1185">Reference proteome</keyword>
<dbReference type="RefSeq" id="XP_066660285.1">
    <property type="nucleotide sequence ID" value="XM_066796525.1"/>
</dbReference>
<feature type="transmembrane region" description="Helical" evidence="1">
    <location>
        <begin position="219"/>
        <end position="243"/>
    </location>
</feature>
<proteinExistence type="predicted"/>
<comment type="caution">
    <text evidence="2">The sequence shown here is derived from an EMBL/GenBank/DDBJ whole genome shotgun (WGS) entry which is preliminary data.</text>
</comment>
<dbReference type="PANTHER" id="PTHR32251:SF15">
    <property type="entry name" value="3-OXO-5-ALPHA-STEROID 4-DEHYDROGENASE (DUF1295)"/>
    <property type="match status" value="1"/>
</dbReference>
<evidence type="ECO:0000256" key="1">
    <source>
        <dbReference type="SAM" id="Phobius"/>
    </source>
</evidence>
<dbReference type="Proteomes" id="UP001360953">
    <property type="component" value="Unassembled WGS sequence"/>
</dbReference>
<dbReference type="GeneID" id="92029431"/>
<keyword evidence="1" id="KW-1133">Transmembrane helix</keyword>
<dbReference type="InterPro" id="IPR010721">
    <property type="entry name" value="UstE-like"/>
</dbReference>
<sequence length="281" mass="30145">MSWLIPGWAKERHFDMIERGRKHPTPLGGSIFIGLRAIEPALQYAILARGVGSAVLQTLHMDALPASTAGLAATTTGMAAIDALGLSPAGLILLAMSVGAAAKQAYWRAALTAEEMPPKAAVEISLFNAVSNAINTLAFCSAGFSSLRYAPLPLPGGVASSLPAPVVVGAALYAVGLTLEWYGEVQRAAFKADARNAGKPCTRGLWAYARHVNYGGYTLWRAGFAMAGAGWWYGAFVGVFFLWDFSTRGVVVLDKYCSERYGEAWTRFKQQTPHTLIPFLW</sequence>
<keyword evidence="1" id="KW-0812">Transmembrane</keyword>
<gene>
    <name evidence="2" type="ORF">J3D65DRAFT_47525</name>
</gene>
<dbReference type="Pfam" id="PF06966">
    <property type="entry name" value="DUF1295"/>
    <property type="match status" value="1"/>
</dbReference>
<accession>A0ABR1MB01</accession>
<evidence type="ECO:0000313" key="3">
    <source>
        <dbReference type="Proteomes" id="UP001360953"/>
    </source>
</evidence>
<name>A0ABR1MB01_9PEZI</name>
<reference evidence="2 3" key="1">
    <citation type="submission" date="2024-04" db="EMBL/GenBank/DDBJ databases">
        <title>Phyllosticta paracitricarpa is synonymous to the EU quarantine fungus P. citricarpa based on phylogenomic analyses.</title>
        <authorList>
            <consortium name="Lawrence Berkeley National Laboratory"/>
            <person name="Van ingen-buijs V.A."/>
            <person name="Van westerhoven A.C."/>
            <person name="Haridas S."/>
            <person name="Skiadas P."/>
            <person name="Martin F."/>
            <person name="Groenewald J.Z."/>
            <person name="Crous P.W."/>
            <person name="Seidl M.F."/>
        </authorList>
    </citation>
    <scope>NUCLEOTIDE SEQUENCE [LARGE SCALE GENOMIC DNA]</scope>
    <source>
        <strain evidence="2 3">CPC 17464</strain>
    </source>
</reference>
<dbReference type="Gene3D" id="1.20.120.1630">
    <property type="match status" value="1"/>
</dbReference>
<evidence type="ECO:0000313" key="2">
    <source>
        <dbReference type="EMBL" id="KAK7545050.1"/>
    </source>
</evidence>
<organism evidence="2 3">
    <name type="scientific">Phyllosticta citribraziliensis</name>
    <dbReference type="NCBI Taxonomy" id="989973"/>
    <lineage>
        <taxon>Eukaryota</taxon>
        <taxon>Fungi</taxon>
        <taxon>Dikarya</taxon>
        <taxon>Ascomycota</taxon>
        <taxon>Pezizomycotina</taxon>
        <taxon>Dothideomycetes</taxon>
        <taxon>Dothideomycetes incertae sedis</taxon>
        <taxon>Botryosphaeriales</taxon>
        <taxon>Phyllostictaceae</taxon>
        <taxon>Phyllosticta</taxon>
    </lineage>
</organism>
<protein>
    <recommendedName>
        <fullName evidence="4">Steroid 5-alpha reductase C-terminal domain-containing protein</fullName>
    </recommendedName>
</protein>
<dbReference type="EMBL" id="JBBPEH010000001">
    <property type="protein sequence ID" value="KAK7545050.1"/>
    <property type="molecule type" value="Genomic_DNA"/>
</dbReference>
<dbReference type="PANTHER" id="PTHR32251">
    <property type="entry name" value="3-OXO-5-ALPHA-STEROID 4-DEHYDROGENASE"/>
    <property type="match status" value="1"/>
</dbReference>
<keyword evidence="1" id="KW-0472">Membrane</keyword>
<evidence type="ECO:0008006" key="4">
    <source>
        <dbReference type="Google" id="ProtNLM"/>
    </source>
</evidence>